<dbReference type="SUPFAM" id="SSF56112">
    <property type="entry name" value="Protein kinase-like (PK-like)"/>
    <property type="match status" value="1"/>
</dbReference>
<evidence type="ECO:0000313" key="4">
    <source>
        <dbReference type="Proteomes" id="UP000283509"/>
    </source>
</evidence>
<sequence length="687" mass="76541">MCVCVLCIPSLLPLLLFLSPPSHLLSLPPLSSLVLPSLPFLPSSHPYSLLSPSFLPLSLIATRPGQGTPLLPVTYYHALRLYTMLSNLSFLPLPSSFSLHLLSIFSRSSFLLTSFPFHSSFSSLFLFSSSCPSVPFLRFCSPHHALTSFSFPSLTSSSLFSFPSIVFLSLSLQTPSVLLSFPIFPPPFPFPSTFTLPPSLPPSLPFSSSSLFTENPRLYEVPPLSRDSDCLLSCRANLRNACKITGASMCLSPVHDVGARVPEEVASSEASQTAQATLTEADVLRALTTDKGPDADLTSWSTKAATKKGDNYISALTGVQVAYTQEGQQKEASYIVKLKQDQESSGKYQMNRMVYGCEGGFYTRLLPRLNHKLEAAGIEQLRVPRCPHVSWGEADKQLFLEDLRPRGFTVYDRRKGMDERHTYLVLHELAKLHAASFLLQRDSPEEDLATTFDFLTWEWYNFSEITKKTFDSVISGGLLTASRLARKIGNERVASWFEALASTGVECLREQLQPSAPFDVVGHGDCWVNNLLFRYDSKGHPQEIMLLDFQFCRRSSLAVDLSYFLFTSLTGDVRNKHLDQFLSFYYDAFAQIVAAGGAKTPFSLDDVKLEFRRKSLVGLVFGALMMPALVCADDEVQELDVTSSDAAKNYVEVKRQNSLSMLEKNPLLEPRLVDLYADIEEFIDWKE</sequence>
<proteinExistence type="predicted"/>
<keyword evidence="1" id="KW-0732">Signal</keyword>
<dbReference type="Proteomes" id="UP000283509">
    <property type="component" value="Unassembled WGS sequence"/>
</dbReference>
<dbReference type="InterPro" id="IPR015897">
    <property type="entry name" value="CHK_kinase-like"/>
</dbReference>
<protein>
    <recommendedName>
        <fullName evidence="2">CHK kinase-like domain-containing protein</fullName>
    </recommendedName>
</protein>
<dbReference type="AlphaFoldDB" id="A0A423U311"/>
<dbReference type="OrthoDB" id="8250698at2759"/>
<reference evidence="3 4" key="2">
    <citation type="submission" date="2019-01" db="EMBL/GenBank/DDBJ databases">
        <title>The decoding of complex shrimp genome reveals the adaptation for benthos swimmer, frequently molting mechanism and breeding impact on genome.</title>
        <authorList>
            <person name="Sun Y."/>
            <person name="Gao Y."/>
            <person name="Yu Y."/>
        </authorList>
    </citation>
    <scope>NUCLEOTIDE SEQUENCE [LARGE SCALE GENOMIC DNA]</scope>
    <source>
        <tissue evidence="3">Muscle</tissue>
    </source>
</reference>
<reference evidence="3 4" key="1">
    <citation type="submission" date="2018-04" db="EMBL/GenBank/DDBJ databases">
        <authorList>
            <person name="Zhang X."/>
            <person name="Yuan J."/>
            <person name="Li F."/>
            <person name="Xiang J."/>
        </authorList>
    </citation>
    <scope>NUCLEOTIDE SEQUENCE [LARGE SCALE GENOMIC DNA]</scope>
    <source>
        <tissue evidence="3">Muscle</tissue>
    </source>
</reference>
<dbReference type="EMBL" id="QCYY01000742">
    <property type="protein sequence ID" value="ROT83086.1"/>
    <property type="molecule type" value="Genomic_DNA"/>
</dbReference>
<dbReference type="PANTHER" id="PTHR11012:SF30">
    <property type="entry name" value="PROTEIN KINASE-LIKE DOMAIN-CONTAINING"/>
    <property type="match status" value="1"/>
</dbReference>
<feature type="signal peptide" evidence="1">
    <location>
        <begin position="1"/>
        <end position="26"/>
    </location>
</feature>
<feature type="chain" id="PRO_5019538498" description="CHK kinase-like domain-containing protein" evidence="1">
    <location>
        <begin position="27"/>
        <end position="687"/>
    </location>
</feature>
<comment type="caution">
    <text evidence="3">The sequence shown here is derived from an EMBL/GenBank/DDBJ whole genome shotgun (WGS) entry which is preliminary data.</text>
</comment>
<evidence type="ECO:0000313" key="3">
    <source>
        <dbReference type="EMBL" id="ROT83086.1"/>
    </source>
</evidence>
<dbReference type="Gene3D" id="3.90.1200.10">
    <property type="match status" value="1"/>
</dbReference>
<name>A0A423U311_PENVA</name>
<evidence type="ECO:0000259" key="2">
    <source>
        <dbReference type="SMART" id="SM00587"/>
    </source>
</evidence>
<dbReference type="Pfam" id="PF02958">
    <property type="entry name" value="EcKL"/>
    <property type="match status" value="1"/>
</dbReference>
<dbReference type="SMART" id="SM00587">
    <property type="entry name" value="CHK"/>
    <property type="match status" value="1"/>
</dbReference>
<organism evidence="3 4">
    <name type="scientific">Penaeus vannamei</name>
    <name type="common">Whiteleg shrimp</name>
    <name type="synonym">Litopenaeus vannamei</name>
    <dbReference type="NCBI Taxonomy" id="6689"/>
    <lineage>
        <taxon>Eukaryota</taxon>
        <taxon>Metazoa</taxon>
        <taxon>Ecdysozoa</taxon>
        <taxon>Arthropoda</taxon>
        <taxon>Crustacea</taxon>
        <taxon>Multicrustacea</taxon>
        <taxon>Malacostraca</taxon>
        <taxon>Eumalacostraca</taxon>
        <taxon>Eucarida</taxon>
        <taxon>Decapoda</taxon>
        <taxon>Dendrobranchiata</taxon>
        <taxon>Penaeoidea</taxon>
        <taxon>Penaeidae</taxon>
        <taxon>Penaeus</taxon>
    </lineage>
</organism>
<dbReference type="InterPro" id="IPR011009">
    <property type="entry name" value="Kinase-like_dom_sf"/>
</dbReference>
<evidence type="ECO:0000256" key="1">
    <source>
        <dbReference type="SAM" id="SignalP"/>
    </source>
</evidence>
<feature type="domain" description="CHK kinase-like" evidence="2">
    <location>
        <begin position="398"/>
        <end position="595"/>
    </location>
</feature>
<dbReference type="InterPro" id="IPR004119">
    <property type="entry name" value="EcKL"/>
</dbReference>
<dbReference type="PANTHER" id="PTHR11012">
    <property type="entry name" value="PROTEIN KINASE-LIKE DOMAIN-CONTAINING"/>
    <property type="match status" value="1"/>
</dbReference>
<accession>A0A423U311</accession>
<gene>
    <name evidence="3" type="ORF">C7M84_023753</name>
</gene>
<keyword evidence="4" id="KW-1185">Reference proteome</keyword>